<dbReference type="RefSeq" id="WP_171266939.1">
    <property type="nucleotide sequence ID" value="NZ_CP039543.1"/>
</dbReference>
<keyword evidence="3" id="KW-1185">Reference proteome</keyword>
<keyword evidence="1" id="KW-0732">Signal</keyword>
<evidence type="ECO:0008006" key="4">
    <source>
        <dbReference type="Google" id="ProtNLM"/>
    </source>
</evidence>
<reference evidence="2 3" key="1">
    <citation type="submission" date="2019-04" db="EMBL/GenBank/DDBJ databases">
        <title>Isolation and culture of sulfate reducing bacteria from the cold seep of the South China Sea.</title>
        <authorList>
            <person name="Sun C."/>
            <person name="Liu R."/>
        </authorList>
    </citation>
    <scope>NUCLEOTIDE SEQUENCE [LARGE SCALE GENOMIC DNA]</scope>
    <source>
        <strain evidence="2 3">CS1</strain>
    </source>
</reference>
<proteinExistence type="predicted"/>
<accession>A0ABX6NDQ8</accession>
<organism evidence="2 3">
    <name type="scientific">Oceanidesulfovibrio marinus</name>
    <dbReference type="NCBI Taxonomy" id="370038"/>
    <lineage>
        <taxon>Bacteria</taxon>
        <taxon>Pseudomonadati</taxon>
        <taxon>Thermodesulfobacteriota</taxon>
        <taxon>Desulfovibrionia</taxon>
        <taxon>Desulfovibrionales</taxon>
        <taxon>Desulfovibrionaceae</taxon>
        <taxon>Oceanidesulfovibrio</taxon>
    </lineage>
</organism>
<sequence length="155" mass="15888">MAPISIRLLACLVLCGVLMLWMVLNAHAQGAGSGNQSDDKPIAACPLTTPAYTAALAAEELDAVAGHKVRAHMTLDPATPPMGFYVTTLVDVLDAPEGAGLDVLPGFPDIALTPSIAGEYRVEVRINLIAKSSCGGVKAAQIGSGTLTLHVGEAE</sequence>
<protein>
    <recommendedName>
        <fullName evidence="4">YtkA-like domain-containing protein</fullName>
    </recommendedName>
</protein>
<feature type="signal peptide" evidence="1">
    <location>
        <begin position="1"/>
        <end position="28"/>
    </location>
</feature>
<gene>
    <name evidence="2" type="ORF">E8L03_07035</name>
</gene>
<dbReference type="Proteomes" id="UP000503251">
    <property type="component" value="Chromosome"/>
</dbReference>
<evidence type="ECO:0000313" key="2">
    <source>
        <dbReference type="EMBL" id="QJT08692.1"/>
    </source>
</evidence>
<dbReference type="EMBL" id="CP039543">
    <property type="protein sequence ID" value="QJT08692.1"/>
    <property type="molecule type" value="Genomic_DNA"/>
</dbReference>
<evidence type="ECO:0000256" key="1">
    <source>
        <dbReference type="SAM" id="SignalP"/>
    </source>
</evidence>
<feature type="chain" id="PRO_5045658852" description="YtkA-like domain-containing protein" evidence="1">
    <location>
        <begin position="29"/>
        <end position="155"/>
    </location>
</feature>
<name>A0ABX6NDQ8_9BACT</name>
<evidence type="ECO:0000313" key="3">
    <source>
        <dbReference type="Proteomes" id="UP000503251"/>
    </source>
</evidence>